<organism evidence="2 3">
    <name type="scientific">Streptomyces inhibens</name>
    <dbReference type="NCBI Taxonomy" id="2293571"/>
    <lineage>
        <taxon>Bacteria</taxon>
        <taxon>Bacillati</taxon>
        <taxon>Actinomycetota</taxon>
        <taxon>Actinomycetes</taxon>
        <taxon>Kitasatosporales</taxon>
        <taxon>Streptomycetaceae</taxon>
        <taxon>Streptomyces</taxon>
    </lineage>
</organism>
<dbReference type="InterPro" id="IPR049244">
    <property type="entry name" value="DUF6879"/>
</dbReference>
<dbReference type="Pfam" id="PF21806">
    <property type="entry name" value="DUF6879"/>
    <property type="match status" value="1"/>
</dbReference>
<keyword evidence="3" id="KW-1185">Reference proteome</keyword>
<evidence type="ECO:0000259" key="1">
    <source>
        <dbReference type="Pfam" id="PF21806"/>
    </source>
</evidence>
<comment type="caution">
    <text evidence="2">The sequence shown here is derived from an EMBL/GenBank/DDBJ whole genome shotgun (WGS) entry which is preliminary data.</text>
</comment>
<reference evidence="2 3" key="1">
    <citation type="submission" date="2018-08" db="EMBL/GenBank/DDBJ databases">
        <title>Streptomyces NEAU-D10 sp. nov., a novel Actinomycete isolated from soil.</title>
        <authorList>
            <person name="Jin L."/>
        </authorList>
    </citation>
    <scope>NUCLEOTIDE SEQUENCE [LARGE SCALE GENOMIC DNA]</scope>
    <source>
        <strain evidence="2 3">NEAU-D10</strain>
    </source>
</reference>
<dbReference type="OrthoDB" id="3821358at2"/>
<evidence type="ECO:0000313" key="3">
    <source>
        <dbReference type="Proteomes" id="UP000262477"/>
    </source>
</evidence>
<name>A0A371Q1Y3_STRIH</name>
<dbReference type="EMBL" id="QUAC01000151">
    <property type="protein sequence ID" value="REK88736.1"/>
    <property type="molecule type" value="Genomic_DNA"/>
</dbReference>
<feature type="domain" description="DUF6879" evidence="1">
    <location>
        <begin position="80"/>
        <end position="243"/>
    </location>
</feature>
<protein>
    <recommendedName>
        <fullName evidence="1">DUF6879 domain-containing protein</fullName>
    </recommendedName>
</protein>
<dbReference type="Proteomes" id="UP000262477">
    <property type="component" value="Unassembled WGS sequence"/>
</dbReference>
<gene>
    <name evidence="2" type="ORF">DY245_19655</name>
</gene>
<proteinExistence type="predicted"/>
<accession>A0A371Q1Y3</accession>
<sequence>MARRLRFNGTNSGDGGCPALHEDLDTGEWIVQGKPLTDPEDLSQLQHFNEGETAVVVPPELLVHFGPKEVTRVPKIIALDEFRRLFRTFEHSAWRLETRRGYASDRAEKTYREFVETGTVAWDLDDEWCRNMRAQTAAGKRVGRVRIVDNPPTTGQLYLLNNAKRNSATGEEMRNLWRADAERLQLPAEDFWIFDSRFIALLHFDEADTLLNVELITEPAEVMRYAQVRDAALHHSTPYEQFAALVAATEE</sequence>
<dbReference type="RefSeq" id="WP_128508555.1">
    <property type="nucleotide sequence ID" value="NZ_QUAC01000151.1"/>
</dbReference>
<evidence type="ECO:0000313" key="2">
    <source>
        <dbReference type="EMBL" id="REK88736.1"/>
    </source>
</evidence>
<dbReference type="AlphaFoldDB" id="A0A371Q1Y3"/>